<dbReference type="NCBIfam" id="TIGR03127">
    <property type="entry name" value="RuMP_HxlB"/>
    <property type="match status" value="1"/>
</dbReference>
<feature type="domain" description="SIS" evidence="2">
    <location>
        <begin position="29"/>
        <end position="174"/>
    </location>
</feature>
<dbReference type="InterPro" id="IPR046348">
    <property type="entry name" value="SIS_dom_sf"/>
</dbReference>
<dbReference type="Proteomes" id="UP000681162">
    <property type="component" value="Unassembled WGS sequence"/>
</dbReference>
<evidence type="ECO:0000313" key="4">
    <source>
        <dbReference type="Proteomes" id="UP000681162"/>
    </source>
</evidence>
<dbReference type="PANTHER" id="PTHR43443">
    <property type="entry name" value="3-HEXULOSE-6-PHOSPHATE ISOMERASE"/>
    <property type="match status" value="1"/>
</dbReference>
<dbReference type="Pfam" id="PF01380">
    <property type="entry name" value="SIS"/>
    <property type="match status" value="1"/>
</dbReference>
<evidence type="ECO:0000313" key="3">
    <source>
        <dbReference type="EMBL" id="GIO37251.1"/>
    </source>
</evidence>
<keyword evidence="4" id="KW-1185">Reference proteome</keyword>
<accession>A0A919XQ83</accession>
<dbReference type="InterPro" id="IPR001347">
    <property type="entry name" value="SIS_dom"/>
</dbReference>
<dbReference type="AlphaFoldDB" id="A0A919XQ83"/>
<reference evidence="3 4" key="1">
    <citation type="submission" date="2021-03" db="EMBL/GenBank/DDBJ databases">
        <title>Antimicrobial resistance genes in bacteria isolated from Japanese honey, and their potential for conferring macrolide and lincosamide resistance in the American foulbrood pathogen Paenibacillus larvae.</title>
        <authorList>
            <person name="Okamoto M."/>
            <person name="Kumagai M."/>
            <person name="Kanamori H."/>
            <person name="Takamatsu D."/>
        </authorList>
    </citation>
    <scope>NUCLEOTIDE SEQUENCE [LARGE SCALE GENOMIC DNA]</scope>
    <source>
        <strain evidence="3 4">J41TS12</strain>
    </source>
</reference>
<gene>
    <name evidence="3" type="primary">hxlB</name>
    <name evidence="3" type="ORF">J41TS12_21120</name>
</gene>
<keyword evidence="3" id="KW-0413">Isomerase</keyword>
<dbReference type="PROSITE" id="PS51464">
    <property type="entry name" value="SIS"/>
    <property type="match status" value="1"/>
</dbReference>
<dbReference type="SUPFAM" id="SSF53697">
    <property type="entry name" value="SIS domain"/>
    <property type="match status" value="1"/>
</dbReference>
<evidence type="ECO:0000256" key="1">
    <source>
        <dbReference type="ARBA" id="ARBA00009235"/>
    </source>
</evidence>
<comment type="similarity">
    <text evidence="1">Belongs to the SIS family. PHI subfamily.</text>
</comment>
<evidence type="ECO:0000259" key="2">
    <source>
        <dbReference type="PROSITE" id="PS51464"/>
    </source>
</evidence>
<dbReference type="GO" id="GO:1901135">
    <property type="term" value="P:carbohydrate derivative metabolic process"/>
    <property type="evidence" value="ECO:0007669"/>
    <property type="project" value="InterPro"/>
</dbReference>
<proteinExistence type="inferred from homology"/>
<protein>
    <submittedName>
        <fullName evidence="3">3-hexulose-6-phosphate isomerase</fullName>
    </submittedName>
</protein>
<dbReference type="GO" id="GO:0097367">
    <property type="term" value="F:carbohydrate derivative binding"/>
    <property type="evidence" value="ECO:0007669"/>
    <property type="project" value="InterPro"/>
</dbReference>
<dbReference type="CDD" id="cd05005">
    <property type="entry name" value="SIS_PHI"/>
    <property type="match status" value="1"/>
</dbReference>
<dbReference type="EMBL" id="BORR01000006">
    <property type="protein sequence ID" value="GIO37251.1"/>
    <property type="molecule type" value="Genomic_DNA"/>
</dbReference>
<name>A0A919XQ83_9BACL</name>
<dbReference type="PANTHER" id="PTHR43443:SF1">
    <property type="entry name" value="3-HEXULOSE-6-PHOSPHATE ISOMERASE"/>
    <property type="match status" value="1"/>
</dbReference>
<dbReference type="GO" id="GO:0016853">
    <property type="term" value="F:isomerase activity"/>
    <property type="evidence" value="ECO:0007669"/>
    <property type="project" value="UniProtKB-KW"/>
</dbReference>
<dbReference type="Gene3D" id="3.40.50.10490">
    <property type="entry name" value="Glucose-6-phosphate isomerase like protein, domain 1"/>
    <property type="match status" value="1"/>
</dbReference>
<organism evidence="3 4">
    <name type="scientific">Paenibacillus antibioticophila</name>
    <dbReference type="NCBI Taxonomy" id="1274374"/>
    <lineage>
        <taxon>Bacteria</taxon>
        <taxon>Bacillati</taxon>
        <taxon>Bacillota</taxon>
        <taxon>Bacilli</taxon>
        <taxon>Bacillales</taxon>
        <taxon>Paenibacillaceae</taxon>
        <taxon>Paenibacillus</taxon>
    </lineage>
</organism>
<dbReference type="RefSeq" id="WP_212939528.1">
    <property type="nucleotide sequence ID" value="NZ_BORR01000006.1"/>
</dbReference>
<sequence length="187" mass="19718">MSGTHFPTEILKELERTLTRISNTELESMAELMLRSEKVFIAGAGRSGLMGKAFAMRLMHIGRQAYVVGETVTPGIGPNDLLLLCSGSGETGSLAVMAEKAVRIGARVGLITIKPKSTIGQLAEAIVQVPTSAKEDTAASGAAITIQPMGSLFEQGLLLCLDALVLTLMDMEGITGADMFGRHANLE</sequence>
<dbReference type="InterPro" id="IPR017552">
    <property type="entry name" value="PHI/rmpB"/>
</dbReference>
<comment type="caution">
    <text evidence="3">The sequence shown here is derived from an EMBL/GenBank/DDBJ whole genome shotgun (WGS) entry which is preliminary data.</text>
</comment>